<dbReference type="EMBL" id="JACCJC010000025">
    <property type="protein sequence ID" value="KAF6235311.1"/>
    <property type="molecule type" value="Genomic_DNA"/>
</dbReference>
<keyword evidence="2" id="KW-1185">Reference proteome</keyword>
<evidence type="ECO:0000313" key="2">
    <source>
        <dbReference type="Proteomes" id="UP000578531"/>
    </source>
</evidence>
<evidence type="ECO:0000313" key="1">
    <source>
        <dbReference type="EMBL" id="KAF6235311.1"/>
    </source>
</evidence>
<gene>
    <name evidence="1" type="ORF">HO173_006507</name>
</gene>
<name>A0A8H6FV49_9LECA</name>
<dbReference type="Proteomes" id="UP000578531">
    <property type="component" value="Unassembled WGS sequence"/>
</dbReference>
<protein>
    <submittedName>
        <fullName evidence="1">Uncharacterized protein</fullName>
    </submittedName>
</protein>
<organism evidence="1 2">
    <name type="scientific">Letharia columbiana</name>
    <dbReference type="NCBI Taxonomy" id="112416"/>
    <lineage>
        <taxon>Eukaryota</taxon>
        <taxon>Fungi</taxon>
        <taxon>Dikarya</taxon>
        <taxon>Ascomycota</taxon>
        <taxon>Pezizomycotina</taxon>
        <taxon>Lecanoromycetes</taxon>
        <taxon>OSLEUM clade</taxon>
        <taxon>Lecanoromycetidae</taxon>
        <taxon>Lecanorales</taxon>
        <taxon>Lecanorineae</taxon>
        <taxon>Parmeliaceae</taxon>
        <taxon>Letharia</taxon>
    </lineage>
</organism>
<comment type="caution">
    <text evidence="1">The sequence shown here is derived from an EMBL/GenBank/DDBJ whole genome shotgun (WGS) entry which is preliminary data.</text>
</comment>
<proteinExistence type="predicted"/>
<sequence>MSHRPDRSPFLLLFSLERVWDPIFWVHEGTEEHEEPLFGACAYWPELKEALGYEVWTDEQLAEWKLKSGYGA</sequence>
<dbReference type="AlphaFoldDB" id="A0A8H6FV49"/>
<dbReference type="RefSeq" id="XP_037164682.1">
    <property type="nucleotide sequence ID" value="XM_037308416.1"/>
</dbReference>
<dbReference type="GeneID" id="59288168"/>
<reference evidence="1 2" key="1">
    <citation type="journal article" date="2020" name="Genomics">
        <title>Complete, high-quality genomes from long-read metagenomic sequencing of two wolf lichen thalli reveals enigmatic genome architecture.</title>
        <authorList>
            <person name="McKenzie S.K."/>
            <person name="Walston R.F."/>
            <person name="Allen J.L."/>
        </authorList>
    </citation>
    <scope>NUCLEOTIDE SEQUENCE [LARGE SCALE GENOMIC DNA]</scope>
    <source>
        <strain evidence="1">WasteWater2</strain>
    </source>
</reference>
<accession>A0A8H6FV49</accession>